<organism evidence="2 3">
    <name type="scientific">Globisporangium ultimum (strain ATCC 200006 / CBS 805.95 / DAOM BR144)</name>
    <name type="common">Pythium ultimum</name>
    <dbReference type="NCBI Taxonomy" id="431595"/>
    <lineage>
        <taxon>Eukaryota</taxon>
        <taxon>Sar</taxon>
        <taxon>Stramenopiles</taxon>
        <taxon>Oomycota</taxon>
        <taxon>Peronosporomycetes</taxon>
        <taxon>Pythiales</taxon>
        <taxon>Pythiaceae</taxon>
        <taxon>Globisporangium</taxon>
    </lineage>
</organism>
<feature type="region of interest" description="Disordered" evidence="1">
    <location>
        <begin position="1"/>
        <end position="27"/>
    </location>
</feature>
<evidence type="ECO:0000313" key="2">
    <source>
        <dbReference type="EnsemblProtists" id="PYU1_T012129"/>
    </source>
</evidence>
<keyword evidence="3" id="KW-1185">Reference proteome</keyword>
<dbReference type="AlphaFoldDB" id="K3X4I0"/>
<proteinExistence type="predicted"/>
<dbReference type="InParanoid" id="K3X4I0"/>
<dbReference type="EnsemblProtists" id="PYU1_T012129">
    <property type="protein sequence ID" value="PYU1_T012129"/>
    <property type="gene ID" value="PYU1_G012103"/>
</dbReference>
<reference evidence="3" key="1">
    <citation type="journal article" date="2010" name="Genome Biol.">
        <title>Genome sequence of the necrotrophic plant pathogen Pythium ultimum reveals original pathogenicity mechanisms and effector repertoire.</title>
        <authorList>
            <person name="Levesque C.A."/>
            <person name="Brouwer H."/>
            <person name="Cano L."/>
            <person name="Hamilton J.P."/>
            <person name="Holt C."/>
            <person name="Huitema E."/>
            <person name="Raffaele S."/>
            <person name="Robideau G.P."/>
            <person name="Thines M."/>
            <person name="Win J."/>
            <person name="Zerillo M.M."/>
            <person name="Beakes G.W."/>
            <person name="Boore J.L."/>
            <person name="Busam D."/>
            <person name="Dumas B."/>
            <person name="Ferriera S."/>
            <person name="Fuerstenberg S.I."/>
            <person name="Gachon C.M."/>
            <person name="Gaulin E."/>
            <person name="Govers F."/>
            <person name="Grenville-Briggs L."/>
            <person name="Horner N."/>
            <person name="Hostetler J."/>
            <person name="Jiang R.H."/>
            <person name="Johnson J."/>
            <person name="Krajaejun T."/>
            <person name="Lin H."/>
            <person name="Meijer H.J."/>
            <person name="Moore B."/>
            <person name="Morris P."/>
            <person name="Phuntmart V."/>
            <person name="Puiu D."/>
            <person name="Shetty J."/>
            <person name="Stajich J.E."/>
            <person name="Tripathy S."/>
            <person name="Wawra S."/>
            <person name="van West P."/>
            <person name="Whitty B.R."/>
            <person name="Coutinho P.M."/>
            <person name="Henrissat B."/>
            <person name="Martin F."/>
            <person name="Thomas P.D."/>
            <person name="Tyler B.M."/>
            <person name="De Vries R.P."/>
            <person name="Kamoun S."/>
            <person name="Yandell M."/>
            <person name="Tisserat N."/>
            <person name="Buell C.R."/>
        </authorList>
    </citation>
    <scope>NUCLEOTIDE SEQUENCE</scope>
    <source>
        <strain evidence="3">DAOM:BR144</strain>
    </source>
</reference>
<name>K3X4I0_GLOUD</name>
<dbReference type="VEuPathDB" id="FungiDB:PYU1_G012103"/>
<dbReference type="EMBL" id="GL376601">
    <property type="status" value="NOT_ANNOTATED_CDS"/>
    <property type="molecule type" value="Genomic_DNA"/>
</dbReference>
<dbReference type="HOGENOM" id="CLU_3322740_0_0_1"/>
<dbReference type="Proteomes" id="UP000019132">
    <property type="component" value="Unassembled WGS sequence"/>
</dbReference>
<sequence length="39" mass="4125">MDISDDDGKPAQRASPKASDDPPAKKSADACAFCDMVRI</sequence>
<feature type="compositionally biased region" description="Basic and acidic residues" evidence="1">
    <location>
        <begin position="1"/>
        <end position="10"/>
    </location>
</feature>
<evidence type="ECO:0000313" key="3">
    <source>
        <dbReference type="Proteomes" id="UP000019132"/>
    </source>
</evidence>
<evidence type="ECO:0000256" key="1">
    <source>
        <dbReference type="SAM" id="MobiDB-lite"/>
    </source>
</evidence>
<reference evidence="2" key="3">
    <citation type="submission" date="2015-02" db="UniProtKB">
        <authorList>
            <consortium name="EnsemblProtists"/>
        </authorList>
    </citation>
    <scope>IDENTIFICATION</scope>
    <source>
        <strain evidence="2">DAOM BR144</strain>
    </source>
</reference>
<feature type="compositionally biased region" description="Basic and acidic residues" evidence="1">
    <location>
        <begin position="18"/>
        <end position="27"/>
    </location>
</feature>
<accession>K3X4I0</accession>
<reference evidence="3" key="2">
    <citation type="submission" date="2010-04" db="EMBL/GenBank/DDBJ databases">
        <authorList>
            <person name="Buell R."/>
            <person name="Hamilton J."/>
            <person name="Hostetler J."/>
        </authorList>
    </citation>
    <scope>NUCLEOTIDE SEQUENCE [LARGE SCALE GENOMIC DNA]</scope>
    <source>
        <strain evidence="3">DAOM:BR144</strain>
    </source>
</reference>
<protein>
    <submittedName>
        <fullName evidence="2">Uncharacterized protein</fullName>
    </submittedName>
</protein>